<organism evidence="2 3">
    <name type="scientific">Xaviernesmea oryzae</name>
    <dbReference type="NCBI Taxonomy" id="464029"/>
    <lineage>
        <taxon>Bacteria</taxon>
        <taxon>Pseudomonadati</taxon>
        <taxon>Pseudomonadota</taxon>
        <taxon>Alphaproteobacteria</taxon>
        <taxon>Hyphomicrobiales</taxon>
        <taxon>Rhizobiaceae</taxon>
        <taxon>Rhizobium/Agrobacterium group</taxon>
        <taxon>Xaviernesmea</taxon>
    </lineage>
</organism>
<feature type="domain" description="DUF6894" evidence="1">
    <location>
        <begin position="3"/>
        <end position="71"/>
    </location>
</feature>
<evidence type="ECO:0000313" key="2">
    <source>
        <dbReference type="EMBL" id="SMF39338.1"/>
    </source>
</evidence>
<sequence>MTRYFFQIRRGGVTITDEEGDEFDSIDEAHANAIRAVRELLAARIKNGAMILDEHMEIRDETGALVVAVSFHDVIKRHLGR</sequence>
<keyword evidence="3" id="KW-1185">Reference proteome</keyword>
<dbReference type="Pfam" id="PF21834">
    <property type="entry name" value="DUF6894"/>
    <property type="match status" value="1"/>
</dbReference>
<dbReference type="InterPro" id="IPR054189">
    <property type="entry name" value="DUF6894"/>
</dbReference>
<dbReference type="EMBL" id="FXAF01000006">
    <property type="protein sequence ID" value="SMF39338.1"/>
    <property type="molecule type" value="Genomic_DNA"/>
</dbReference>
<evidence type="ECO:0000313" key="3">
    <source>
        <dbReference type="Proteomes" id="UP000192903"/>
    </source>
</evidence>
<protein>
    <recommendedName>
        <fullName evidence="1">DUF6894 domain-containing protein</fullName>
    </recommendedName>
</protein>
<dbReference type="AlphaFoldDB" id="A0A1X7ESG8"/>
<dbReference type="Proteomes" id="UP000192903">
    <property type="component" value="Unassembled WGS sequence"/>
</dbReference>
<accession>A0A1X7ESG8</accession>
<reference evidence="3" key="1">
    <citation type="submission" date="2017-04" db="EMBL/GenBank/DDBJ databases">
        <authorList>
            <person name="Varghese N."/>
            <person name="Submissions S."/>
        </authorList>
    </citation>
    <scope>NUCLEOTIDE SEQUENCE [LARGE SCALE GENOMIC DNA]</scope>
    <source>
        <strain evidence="3">B4P</strain>
    </source>
</reference>
<proteinExistence type="predicted"/>
<name>A0A1X7ESG8_9HYPH</name>
<evidence type="ECO:0000259" key="1">
    <source>
        <dbReference type="Pfam" id="PF21834"/>
    </source>
</evidence>
<dbReference type="RefSeq" id="WP_085422010.1">
    <property type="nucleotide sequence ID" value="NZ_FXAF01000006.1"/>
</dbReference>
<dbReference type="OrthoDB" id="7476020at2"/>
<gene>
    <name evidence="2" type="ORF">SAMN02982989_1729</name>
</gene>